<organism evidence="1">
    <name type="scientific">marine sediment metagenome</name>
    <dbReference type="NCBI Taxonomy" id="412755"/>
    <lineage>
        <taxon>unclassified sequences</taxon>
        <taxon>metagenomes</taxon>
        <taxon>ecological metagenomes</taxon>
    </lineage>
</organism>
<dbReference type="EMBL" id="LAZR01002582">
    <property type="protein sequence ID" value="KKN28190.1"/>
    <property type="molecule type" value="Genomic_DNA"/>
</dbReference>
<reference evidence="1" key="1">
    <citation type="journal article" date="2015" name="Nature">
        <title>Complex archaea that bridge the gap between prokaryotes and eukaryotes.</title>
        <authorList>
            <person name="Spang A."/>
            <person name="Saw J.H."/>
            <person name="Jorgensen S.L."/>
            <person name="Zaremba-Niedzwiedzka K."/>
            <person name="Martijn J."/>
            <person name="Lind A.E."/>
            <person name="van Eijk R."/>
            <person name="Schleper C."/>
            <person name="Guy L."/>
            <person name="Ettema T.J."/>
        </authorList>
    </citation>
    <scope>NUCLEOTIDE SEQUENCE</scope>
</reference>
<evidence type="ECO:0000313" key="1">
    <source>
        <dbReference type="EMBL" id="KKN28190.1"/>
    </source>
</evidence>
<sequence length="52" mass="5760">MPPITPNKSVGSISGSDSMKVVICPTCRKKRWANRMKKPSEYRTTCCGTIIT</sequence>
<protein>
    <submittedName>
        <fullName evidence="1">Uncharacterized protein</fullName>
    </submittedName>
</protein>
<proteinExistence type="predicted"/>
<name>A0A0F9P8H4_9ZZZZ</name>
<gene>
    <name evidence="1" type="ORF">LCGC14_0856910</name>
</gene>
<comment type="caution">
    <text evidence="1">The sequence shown here is derived from an EMBL/GenBank/DDBJ whole genome shotgun (WGS) entry which is preliminary data.</text>
</comment>
<accession>A0A0F9P8H4</accession>
<dbReference type="AlphaFoldDB" id="A0A0F9P8H4"/>